<dbReference type="Proteomes" id="UP000075882">
    <property type="component" value="Unassembled WGS sequence"/>
</dbReference>
<dbReference type="AlphaFoldDB" id="A0A8W7PQF4"/>
<dbReference type="EnsemblMetazoa" id="ACOM035451-RA">
    <property type="protein sequence ID" value="ACOM035451-PA.1"/>
    <property type="gene ID" value="ACOM035451"/>
</dbReference>
<name>A0A8W7PQF4_ANOCL</name>
<sequence>MASARRPCGLTFTSGNFRSHEASVTLWHWSFLFCFDGTGRSASFNGDQQTLANVYGAIYPPTPSTREYFNLDGWISTIYPEAAVCGPVASIGFGV</sequence>
<dbReference type="VEuPathDB" id="VectorBase:ACON2_030468"/>
<accession>A0A8W7PQF4</accession>
<reference evidence="1" key="1">
    <citation type="submission" date="2022-08" db="UniProtKB">
        <authorList>
            <consortium name="EnsemblMetazoa"/>
        </authorList>
    </citation>
    <scope>IDENTIFICATION</scope>
</reference>
<evidence type="ECO:0000313" key="1">
    <source>
        <dbReference type="EnsemblMetazoa" id="ACOM035451-PA.1"/>
    </source>
</evidence>
<proteinExistence type="predicted"/>
<protein>
    <submittedName>
        <fullName evidence="1">Uncharacterized protein</fullName>
    </submittedName>
</protein>
<organism evidence="1">
    <name type="scientific">Anopheles coluzzii</name>
    <name type="common">African malaria mosquito</name>
    <dbReference type="NCBI Taxonomy" id="1518534"/>
    <lineage>
        <taxon>Eukaryota</taxon>
        <taxon>Metazoa</taxon>
        <taxon>Ecdysozoa</taxon>
        <taxon>Arthropoda</taxon>
        <taxon>Hexapoda</taxon>
        <taxon>Insecta</taxon>
        <taxon>Pterygota</taxon>
        <taxon>Neoptera</taxon>
        <taxon>Endopterygota</taxon>
        <taxon>Diptera</taxon>
        <taxon>Nematocera</taxon>
        <taxon>Culicoidea</taxon>
        <taxon>Culicidae</taxon>
        <taxon>Anophelinae</taxon>
        <taxon>Anopheles</taxon>
    </lineage>
</organism>